<accession>A0ABN3VD95</accession>
<proteinExistence type="predicted"/>
<name>A0ABN3VD95_9PSEU</name>
<dbReference type="EMBL" id="BAAAUX010000013">
    <property type="protein sequence ID" value="GAA2791783.1"/>
    <property type="molecule type" value="Genomic_DNA"/>
</dbReference>
<evidence type="ECO:0000313" key="2">
    <source>
        <dbReference type="EMBL" id="GAA2791783.1"/>
    </source>
</evidence>
<feature type="compositionally biased region" description="Basic and acidic residues" evidence="1">
    <location>
        <begin position="83"/>
        <end position="92"/>
    </location>
</feature>
<dbReference type="Proteomes" id="UP001500979">
    <property type="component" value="Unassembled WGS sequence"/>
</dbReference>
<evidence type="ECO:0008006" key="4">
    <source>
        <dbReference type="Google" id="ProtNLM"/>
    </source>
</evidence>
<gene>
    <name evidence="2" type="ORF">GCM10010470_28250</name>
</gene>
<feature type="region of interest" description="Disordered" evidence="1">
    <location>
        <begin position="73"/>
        <end position="92"/>
    </location>
</feature>
<sequence>MARVYEEKARGIQRLRGQADRLFAHGAYGDCNIGRAMDQKFTEKVEHPQNGVMPILEKMQNILRDMAQTYRTSARDMQNTDEENARNLERNV</sequence>
<reference evidence="2 3" key="1">
    <citation type="journal article" date="2019" name="Int. J. Syst. Evol. Microbiol.">
        <title>The Global Catalogue of Microorganisms (GCM) 10K type strain sequencing project: providing services to taxonomists for standard genome sequencing and annotation.</title>
        <authorList>
            <consortium name="The Broad Institute Genomics Platform"/>
            <consortium name="The Broad Institute Genome Sequencing Center for Infectious Disease"/>
            <person name="Wu L."/>
            <person name="Ma J."/>
        </authorList>
    </citation>
    <scope>NUCLEOTIDE SEQUENCE [LARGE SCALE GENOMIC DNA]</scope>
    <source>
        <strain evidence="2 3">JCM 9383</strain>
    </source>
</reference>
<keyword evidence="3" id="KW-1185">Reference proteome</keyword>
<dbReference type="InterPro" id="IPR036689">
    <property type="entry name" value="ESAT-6-like_sf"/>
</dbReference>
<protein>
    <recommendedName>
        <fullName evidence="4">ESAT-6-like protein</fullName>
    </recommendedName>
</protein>
<evidence type="ECO:0000313" key="3">
    <source>
        <dbReference type="Proteomes" id="UP001500979"/>
    </source>
</evidence>
<organism evidence="2 3">
    <name type="scientific">Saccharopolyspora taberi</name>
    <dbReference type="NCBI Taxonomy" id="60895"/>
    <lineage>
        <taxon>Bacteria</taxon>
        <taxon>Bacillati</taxon>
        <taxon>Actinomycetota</taxon>
        <taxon>Actinomycetes</taxon>
        <taxon>Pseudonocardiales</taxon>
        <taxon>Pseudonocardiaceae</taxon>
        <taxon>Saccharopolyspora</taxon>
    </lineage>
</organism>
<dbReference type="SUPFAM" id="SSF140453">
    <property type="entry name" value="EsxAB dimer-like"/>
    <property type="match status" value="1"/>
</dbReference>
<evidence type="ECO:0000256" key="1">
    <source>
        <dbReference type="SAM" id="MobiDB-lite"/>
    </source>
</evidence>
<comment type="caution">
    <text evidence="2">The sequence shown here is derived from an EMBL/GenBank/DDBJ whole genome shotgun (WGS) entry which is preliminary data.</text>
</comment>